<dbReference type="Pfam" id="PF01258">
    <property type="entry name" value="zf-dskA_traR"/>
    <property type="match status" value="1"/>
</dbReference>
<feature type="zinc finger region" description="dksA C4-type" evidence="4">
    <location>
        <begin position="144"/>
        <end position="168"/>
    </location>
</feature>
<feature type="region of interest" description="Disordered" evidence="6">
    <location>
        <begin position="1"/>
        <end position="52"/>
    </location>
</feature>
<evidence type="ECO:0000313" key="9">
    <source>
        <dbReference type="Proteomes" id="UP000318834"/>
    </source>
</evidence>
<evidence type="ECO:0000256" key="4">
    <source>
        <dbReference type="PROSITE-ProRule" id="PRU00510"/>
    </source>
</evidence>
<feature type="domain" description="Zinc finger DksA/TraR C4-type" evidence="7">
    <location>
        <begin position="139"/>
        <end position="174"/>
    </location>
</feature>
<dbReference type="PROSITE" id="PS51128">
    <property type="entry name" value="ZF_DKSA_2"/>
    <property type="match status" value="1"/>
</dbReference>
<dbReference type="EMBL" id="VBAP01000088">
    <property type="protein sequence ID" value="TMI72437.1"/>
    <property type="molecule type" value="Genomic_DNA"/>
</dbReference>
<dbReference type="GO" id="GO:0008270">
    <property type="term" value="F:zinc ion binding"/>
    <property type="evidence" value="ECO:0007669"/>
    <property type="project" value="UniProtKB-KW"/>
</dbReference>
<dbReference type="AlphaFoldDB" id="A0A537IML7"/>
<accession>A0A537IML7</accession>
<proteinExistence type="predicted"/>
<name>A0A537IML7_9BACT</name>
<keyword evidence="5" id="KW-0175">Coiled coil</keyword>
<dbReference type="Gene3D" id="1.20.120.910">
    <property type="entry name" value="DksA, coiled-coil domain"/>
    <property type="match status" value="1"/>
</dbReference>
<reference evidence="8 9" key="1">
    <citation type="journal article" date="2019" name="Nat. Microbiol.">
        <title>Mediterranean grassland soil C-N compound turnover is dependent on rainfall and depth, and is mediated by genomically divergent microorganisms.</title>
        <authorList>
            <person name="Diamond S."/>
            <person name="Andeer P.F."/>
            <person name="Li Z."/>
            <person name="Crits-Christoph A."/>
            <person name="Burstein D."/>
            <person name="Anantharaman K."/>
            <person name="Lane K.R."/>
            <person name="Thomas B.C."/>
            <person name="Pan C."/>
            <person name="Northen T.R."/>
            <person name="Banfield J.F."/>
        </authorList>
    </citation>
    <scope>NUCLEOTIDE SEQUENCE [LARGE SCALE GENOMIC DNA]</scope>
    <source>
        <strain evidence="8">NP_8</strain>
    </source>
</reference>
<evidence type="ECO:0000256" key="6">
    <source>
        <dbReference type="SAM" id="MobiDB-lite"/>
    </source>
</evidence>
<dbReference type="Proteomes" id="UP000318834">
    <property type="component" value="Unassembled WGS sequence"/>
</dbReference>
<dbReference type="PANTHER" id="PTHR33823:SF2">
    <property type="entry name" value="RNA POLYMERASE-BINDING TRANSCRIPTION FACTOR DKSA"/>
    <property type="match status" value="1"/>
</dbReference>
<keyword evidence="1" id="KW-0479">Metal-binding</keyword>
<evidence type="ECO:0000256" key="1">
    <source>
        <dbReference type="ARBA" id="ARBA00022723"/>
    </source>
</evidence>
<protein>
    <recommendedName>
        <fullName evidence="7">Zinc finger DksA/TraR C4-type domain-containing protein</fullName>
    </recommendedName>
</protein>
<evidence type="ECO:0000256" key="2">
    <source>
        <dbReference type="ARBA" id="ARBA00022771"/>
    </source>
</evidence>
<dbReference type="InterPro" id="IPR000962">
    <property type="entry name" value="Znf_DskA_TraR"/>
</dbReference>
<evidence type="ECO:0000259" key="7">
    <source>
        <dbReference type="Pfam" id="PF01258"/>
    </source>
</evidence>
<evidence type="ECO:0000313" key="8">
    <source>
        <dbReference type="EMBL" id="TMI72437.1"/>
    </source>
</evidence>
<dbReference type="SUPFAM" id="SSF109635">
    <property type="entry name" value="DnaK suppressor protein DksA, alpha-hairpin domain"/>
    <property type="match status" value="1"/>
</dbReference>
<feature type="compositionally biased region" description="Basic residues" evidence="6">
    <location>
        <begin position="1"/>
        <end position="19"/>
    </location>
</feature>
<keyword evidence="3" id="KW-0862">Zinc</keyword>
<organism evidence="8 9">
    <name type="scientific">Candidatus Segetimicrobium genomatis</name>
    <dbReference type="NCBI Taxonomy" id="2569760"/>
    <lineage>
        <taxon>Bacteria</taxon>
        <taxon>Bacillati</taxon>
        <taxon>Candidatus Sysuimicrobiota</taxon>
        <taxon>Candidatus Sysuimicrobiia</taxon>
        <taxon>Candidatus Sysuimicrobiales</taxon>
        <taxon>Candidatus Segetimicrobiaceae</taxon>
        <taxon>Candidatus Segetimicrobium</taxon>
    </lineage>
</organism>
<evidence type="ECO:0000256" key="5">
    <source>
        <dbReference type="SAM" id="Coils"/>
    </source>
</evidence>
<gene>
    <name evidence="8" type="ORF">E6H05_11220</name>
</gene>
<sequence>MAPKTMKSRTKSPSRLRPRLRSEQATVRKAGSKVARPIPVNKTAKAPFRGKPLSRREVSELRKMLEQERDRLMTELEVMEEHAPEVEEQVGMDIGGGYDEDLADVASSTFEREKSVALESSVQHTLTQVEEALQRIEDGTYGRCLRCGNAIDFARLKVLPYATLCIRCKELEEKSSR</sequence>
<dbReference type="PANTHER" id="PTHR33823">
    <property type="entry name" value="RNA POLYMERASE-BINDING TRANSCRIPTION FACTOR DKSA-RELATED"/>
    <property type="match status" value="1"/>
</dbReference>
<keyword evidence="2" id="KW-0863">Zinc-finger</keyword>
<feature type="coiled-coil region" evidence="5">
    <location>
        <begin position="55"/>
        <end position="89"/>
    </location>
</feature>
<evidence type="ECO:0000256" key="3">
    <source>
        <dbReference type="ARBA" id="ARBA00022833"/>
    </source>
</evidence>
<comment type="caution">
    <text evidence="8">The sequence shown here is derived from an EMBL/GenBank/DDBJ whole genome shotgun (WGS) entry which is preliminary data.</text>
</comment>
<dbReference type="SUPFAM" id="SSF57716">
    <property type="entry name" value="Glucocorticoid receptor-like (DNA-binding domain)"/>
    <property type="match status" value="1"/>
</dbReference>
<dbReference type="InterPro" id="IPR037187">
    <property type="entry name" value="DnaK_N"/>
</dbReference>